<sequence>MTKNYWNAAELLATVLPIPKWAVSGVIAEGVTLLAGPPKVGKSWLALNLAVDVASDLGVALGGIDVQQGDVLYLALEDTARRLQGRLRKVLGEHPAPENLHIATEWPGLQDGGADQLDRWLRDHPAARLVVVDVLAKIRGISSANGNQYAEDYAVMNQLKMVADKHGVAVLVVTHVRKMASADFLEQVSGTNGIAGAADCTIVLSRTRGEVHGELDITGRDVEETKYAMIWRPDAGRWDLDGNGLAEAQAAARRAEITIGLGDRSTEIIDFIAQHPDGVRAAAVADHLAIDQDKVRPYLQRLEKSGRILKPSTGLYTPVTGVTTVTAGDNDAGQGPRLGVTPADVGVTPTVTAPPPVSAGHSLGVTPVTPVTGVLKACGHGPLSANGKCGICIADRISAQRTAS</sequence>
<dbReference type="InParanoid" id="C8XER8"/>
<accession>C8XER8</accession>
<reference evidence="3 4" key="2">
    <citation type="journal article" date="2010" name="Stand. Genomic Sci.">
        <title>Complete genome sequence of Nakamurella multipartita type strain (Y-104).</title>
        <authorList>
            <person name="Tice H."/>
            <person name="Mayilraj S."/>
            <person name="Sims D."/>
            <person name="Lapidus A."/>
            <person name="Nolan M."/>
            <person name="Lucas S."/>
            <person name="Glavina Del Rio T."/>
            <person name="Copeland A."/>
            <person name="Cheng J.F."/>
            <person name="Meincke L."/>
            <person name="Bruce D."/>
            <person name="Goodwin L."/>
            <person name="Pitluck S."/>
            <person name="Ivanova N."/>
            <person name="Mavromatis K."/>
            <person name="Ovchinnikova G."/>
            <person name="Pati A."/>
            <person name="Chen A."/>
            <person name="Palaniappan K."/>
            <person name="Land M."/>
            <person name="Hauser L."/>
            <person name="Chang Y.J."/>
            <person name="Jeffries C.D."/>
            <person name="Detter J.C."/>
            <person name="Brettin T."/>
            <person name="Rohde M."/>
            <person name="Goker M."/>
            <person name="Bristow J."/>
            <person name="Eisen J.A."/>
            <person name="Markowitz V."/>
            <person name="Hugenholtz P."/>
            <person name="Kyrpides N.C."/>
            <person name="Klenk H.P."/>
            <person name="Chen F."/>
        </authorList>
    </citation>
    <scope>NUCLEOTIDE SEQUENCE [LARGE SCALE GENOMIC DNA]</scope>
    <source>
        <strain evidence="4">ATCC 700099 / DSM 44233 / CIP 104796 / JCM 9543 / NBRC 105858 / Y-104</strain>
    </source>
</reference>
<dbReference type="HOGENOM" id="CLU_044339_1_0_11"/>
<dbReference type="InterPro" id="IPR036390">
    <property type="entry name" value="WH_DNA-bd_sf"/>
</dbReference>
<dbReference type="Proteomes" id="UP000002218">
    <property type="component" value="Chromosome"/>
</dbReference>
<dbReference type="AlphaFoldDB" id="C8XER8"/>
<dbReference type="KEGG" id="nml:Namu_3494"/>
<evidence type="ECO:0008006" key="5">
    <source>
        <dbReference type="Google" id="ProtNLM"/>
    </source>
</evidence>
<dbReference type="RefSeq" id="WP_015748676.1">
    <property type="nucleotide sequence ID" value="NC_013235.1"/>
</dbReference>
<dbReference type="Gene3D" id="1.10.10.10">
    <property type="entry name" value="Winged helix-like DNA-binding domain superfamily/Winged helix DNA-binding domain"/>
    <property type="match status" value="1"/>
</dbReference>
<proteinExistence type="predicted"/>
<dbReference type="EMBL" id="CP001737">
    <property type="protein sequence ID" value="ACV79819.1"/>
    <property type="molecule type" value="Genomic_DNA"/>
</dbReference>
<gene>
    <name evidence="3" type="ordered locus">Namu_3494</name>
</gene>
<dbReference type="STRING" id="479431.Namu_3494"/>
<dbReference type="GO" id="GO:0006355">
    <property type="term" value="P:regulation of DNA-templated transcription"/>
    <property type="evidence" value="ECO:0007669"/>
    <property type="project" value="InterPro"/>
</dbReference>
<dbReference type="OrthoDB" id="9775547at2"/>
<evidence type="ECO:0000313" key="4">
    <source>
        <dbReference type="Proteomes" id="UP000002218"/>
    </source>
</evidence>
<dbReference type="eggNOG" id="COG0467">
    <property type="taxonomic scope" value="Bacteria"/>
</dbReference>
<reference evidence="4" key="1">
    <citation type="submission" date="2009-09" db="EMBL/GenBank/DDBJ databases">
        <title>The complete genome of Nakamurella multipartita DSM 44233.</title>
        <authorList>
            <consortium name="US DOE Joint Genome Institute (JGI-PGF)"/>
            <person name="Lucas S."/>
            <person name="Copeland A."/>
            <person name="Lapidus A."/>
            <person name="Glavina del Rio T."/>
            <person name="Dalin E."/>
            <person name="Tice H."/>
            <person name="Bruce D."/>
            <person name="Goodwin L."/>
            <person name="Pitluck S."/>
            <person name="Kyrpides N."/>
            <person name="Mavromatis K."/>
            <person name="Ivanova N."/>
            <person name="Ovchinnikova G."/>
            <person name="Sims D."/>
            <person name="Meincke L."/>
            <person name="Brettin T."/>
            <person name="Detter J.C."/>
            <person name="Han C."/>
            <person name="Larimer F."/>
            <person name="Land M."/>
            <person name="Hauser L."/>
            <person name="Markowitz V."/>
            <person name="Cheng J.-F."/>
            <person name="Hugenholtz P."/>
            <person name="Woyke T."/>
            <person name="Wu D."/>
            <person name="Klenk H.-P."/>
            <person name="Eisen J.A."/>
        </authorList>
    </citation>
    <scope>NUCLEOTIDE SEQUENCE [LARGE SCALE GENOMIC DNA]</scope>
    <source>
        <strain evidence="4">ATCC 700099 / DSM 44233 / CIP 104796 / JCM 9543 / NBRC 105858 / Y-104</strain>
    </source>
</reference>
<dbReference type="SUPFAM" id="SSF52540">
    <property type="entry name" value="P-loop containing nucleoside triphosphate hydrolases"/>
    <property type="match status" value="1"/>
</dbReference>
<dbReference type="InterPro" id="IPR006793">
    <property type="entry name" value="FaeA"/>
</dbReference>
<evidence type="ECO:0000313" key="3">
    <source>
        <dbReference type="EMBL" id="ACV79819.1"/>
    </source>
</evidence>
<dbReference type="Gene3D" id="3.40.50.300">
    <property type="entry name" value="P-loop containing nucleotide triphosphate hydrolases"/>
    <property type="match status" value="1"/>
</dbReference>
<evidence type="ECO:0000256" key="2">
    <source>
        <dbReference type="ARBA" id="ARBA00023163"/>
    </source>
</evidence>
<dbReference type="SUPFAM" id="SSF46785">
    <property type="entry name" value="Winged helix' DNA-binding domain"/>
    <property type="match status" value="1"/>
</dbReference>
<dbReference type="InterPro" id="IPR036388">
    <property type="entry name" value="WH-like_DNA-bd_sf"/>
</dbReference>
<evidence type="ECO:0000256" key="1">
    <source>
        <dbReference type="ARBA" id="ARBA00023015"/>
    </source>
</evidence>
<keyword evidence="1" id="KW-0805">Transcription regulation</keyword>
<dbReference type="Pfam" id="PF13481">
    <property type="entry name" value="AAA_25"/>
    <property type="match status" value="1"/>
</dbReference>
<keyword evidence="2" id="KW-0804">Transcription</keyword>
<keyword evidence="4" id="KW-1185">Reference proteome</keyword>
<name>C8XER8_NAKMY</name>
<dbReference type="InterPro" id="IPR027417">
    <property type="entry name" value="P-loop_NTPase"/>
</dbReference>
<dbReference type="Pfam" id="PF04703">
    <property type="entry name" value="FaeA"/>
    <property type="match status" value="1"/>
</dbReference>
<organism evidence="3 4">
    <name type="scientific">Nakamurella multipartita (strain ATCC 700099 / DSM 44233 / CIP 104796 / JCM 9543 / NBRC 105858 / Y-104)</name>
    <name type="common">Microsphaera multipartita</name>
    <dbReference type="NCBI Taxonomy" id="479431"/>
    <lineage>
        <taxon>Bacteria</taxon>
        <taxon>Bacillati</taxon>
        <taxon>Actinomycetota</taxon>
        <taxon>Actinomycetes</taxon>
        <taxon>Nakamurellales</taxon>
        <taxon>Nakamurellaceae</taxon>
        <taxon>Nakamurella</taxon>
    </lineage>
</organism>
<protein>
    <recommendedName>
        <fullName evidence="5">AAA ATPase</fullName>
    </recommendedName>
</protein>